<reference evidence="1 2" key="2">
    <citation type="journal article" date="2016" name="Appl. Microbiol. Biotechnol.">
        <title>Mutations improving production and secretion of extracellular lipase by Burkholderia glumae PG1.</title>
        <authorList>
            <person name="Knapp A."/>
            <person name="Voget S."/>
            <person name="Gao R."/>
            <person name="Zaburannyi N."/>
            <person name="Krysciak D."/>
            <person name="Breuer M."/>
            <person name="Hauer B."/>
            <person name="Streit W.R."/>
            <person name="Muller R."/>
            <person name="Daniel R."/>
            <person name="Jaeger K.E."/>
        </authorList>
    </citation>
    <scope>NUCLEOTIDE SEQUENCE [LARGE SCALE GENOMIC DNA]</scope>
    <source>
        <strain evidence="1 2">PG1</strain>
    </source>
</reference>
<dbReference type="KEGG" id="bpla:bpln_2g03930"/>
<gene>
    <name evidence="1" type="ORF">BGL_2c03420</name>
</gene>
<proteinExistence type="predicted"/>
<dbReference type="HOGENOM" id="CLU_077881_0_0_4"/>
<evidence type="ECO:0000313" key="2">
    <source>
        <dbReference type="Proteomes" id="UP000031838"/>
    </source>
</evidence>
<dbReference type="EMBL" id="CP002581">
    <property type="protein sequence ID" value="AJK48438.1"/>
    <property type="molecule type" value="Genomic_DNA"/>
</dbReference>
<evidence type="ECO:0000313" key="1">
    <source>
        <dbReference type="EMBL" id="AJK48438.1"/>
    </source>
</evidence>
<sequence length="284" mass="31215">MQTTLHRYRAGMPQLGYTGLAENWLLKECGHRHWEALAAHAGRDAPDFVDDRGRRAYAAFVAIRVVLPAPSAIEENDAFEIALTLRRVGAIRHTSEQRIVRGGVEVGSVTMLSTFVTRERAGSNRSVARARFAALGGAPDEAGTLPEALAALAARGRALRERDPAAVPPWARPLATVDAGPIEAAEFLPCPNNDFNGADLLYFASFQAFVDRAEWQRHRFARPPALVSRSLHFHGNLDVGDTLRVQPLAERRDGARLRHWCELVRGADGMKIADVITEKTWEGA</sequence>
<dbReference type="NCBIfam" id="TIGR04099">
    <property type="entry name" value="biosn_Pnap_2097"/>
    <property type="match status" value="1"/>
</dbReference>
<dbReference type="KEGG" id="bgp:BGL_2c03420"/>
<dbReference type="RefSeq" id="WP_042627078.1">
    <property type="nucleotide sequence ID" value="NZ_BSTO01000012.1"/>
</dbReference>
<organism evidence="1 2">
    <name type="scientific">Burkholderia plantarii</name>
    <dbReference type="NCBI Taxonomy" id="41899"/>
    <lineage>
        <taxon>Bacteria</taxon>
        <taxon>Pseudomonadati</taxon>
        <taxon>Pseudomonadota</taxon>
        <taxon>Betaproteobacteria</taxon>
        <taxon>Burkholderiales</taxon>
        <taxon>Burkholderiaceae</taxon>
        <taxon>Burkholderia</taxon>
    </lineage>
</organism>
<keyword evidence="2" id="KW-1185">Reference proteome</keyword>
<dbReference type="NCBIfam" id="TIGR04098">
    <property type="entry name" value="LnmK_bifunc"/>
    <property type="match status" value="1"/>
</dbReference>
<reference evidence="2" key="1">
    <citation type="submission" date="2011-03" db="EMBL/GenBank/DDBJ databases">
        <authorList>
            <person name="Voget S."/>
            <person name="Streit W.R."/>
            <person name="Jaeger K.E."/>
            <person name="Daniel R."/>
        </authorList>
    </citation>
    <scope>NUCLEOTIDE SEQUENCE [LARGE SCALE GENOMIC DNA]</scope>
    <source>
        <strain evidence="2">PG1</strain>
    </source>
</reference>
<dbReference type="Proteomes" id="UP000031838">
    <property type="component" value="Chromosome 2"/>
</dbReference>
<protein>
    <recommendedName>
        <fullName evidence="3">Biosynthetic protein, Pnap_2097 family</fullName>
    </recommendedName>
</protein>
<accession>A0A0B6RYI6</accession>
<dbReference type="InterPro" id="IPR024091">
    <property type="entry name" value="LnmK-like_bifun_acyl/decarbox"/>
</dbReference>
<dbReference type="Gene3D" id="3.10.129.10">
    <property type="entry name" value="Hotdog Thioesterase"/>
    <property type="match status" value="1"/>
</dbReference>
<dbReference type="AlphaFoldDB" id="A0A0B6RYI6"/>
<name>A0A0B6RYI6_BURPL</name>
<evidence type="ECO:0008006" key="3">
    <source>
        <dbReference type="Google" id="ProtNLM"/>
    </source>
</evidence>